<comment type="caution">
    <text evidence="4">The sequence shown here is derived from an EMBL/GenBank/DDBJ whole genome shotgun (WGS) entry which is preliminary data.</text>
</comment>
<dbReference type="InterPro" id="IPR001173">
    <property type="entry name" value="Glyco_trans_2-like"/>
</dbReference>
<keyword evidence="5" id="KW-1185">Reference proteome</keyword>
<dbReference type="PANTHER" id="PTHR22916">
    <property type="entry name" value="GLYCOSYLTRANSFERASE"/>
    <property type="match status" value="1"/>
</dbReference>
<feature type="domain" description="Glycosyltransferase 2-like" evidence="3">
    <location>
        <begin position="4"/>
        <end position="169"/>
    </location>
</feature>
<dbReference type="EMBL" id="JAHXCT010000001">
    <property type="protein sequence ID" value="MBW4768383.1"/>
    <property type="molecule type" value="Genomic_DNA"/>
</dbReference>
<dbReference type="Proteomes" id="UP000788426">
    <property type="component" value="Unassembled WGS sequence"/>
</dbReference>
<reference evidence="4 5" key="1">
    <citation type="submission" date="2021-07" db="EMBL/GenBank/DDBJ databases">
        <title>Genomic diversity and antimicrobial resistance of Prevotella spp. isolated from chronic lung disease airways.</title>
        <authorList>
            <person name="Webb K.A."/>
            <person name="Olagoke O.S."/>
            <person name="Baird T."/>
            <person name="Neill J."/>
            <person name="Pham A."/>
            <person name="Wells T.J."/>
            <person name="Ramsay K.A."/>
            <person name="Bell S.C."/>
            <person name="Sarovich D.S."/>
            <person name="Price E.P."/>
        </authorList>
    </citation>
    <scope>NUCLEOTIDE SEQUENCE [LARGE SCALE GENOMIC DNA]</scope>
    <source>
        <strain evidence="4 5">SCHI0011.S.12</strain>
    </source>
</reference>
<keyword evidence="2 4" id="KW-0808">Transferase</keyword>
<dbReference type="EC" id="2.4.-.-" evidence="4"/>
<gene>
    <name evidence="4" type="ORF">KZO38_01180</name>
</gene>
<protein>
    <submittedName>
        <fullName evidence="4">Glycosyltransferase</fullName>
        <ecNumber evidence="4">2.4.-.-</ecNumber>
    </submittedName>
</protein>
<evidence type="ECO:0000259" key="3">
    <source>
        <dbReference type="Pfam" id="PF00535"/>
    </source>
</evidence>
<evidence type="ECO:0000256" key="1">
    <source>
        <dbReference type="ARBA" id="ARBA00022676"/>
    </source>
</evidence>
<dbReference type="RefSeq" id="WP_219479111.1">
    <property type="nucleotide sequence ID" value="NZ_CAUTUP010000001.1"/>
</dbReference>
<dbReference type="PANTHER" id="PTHR22916:SF51">
    <property type="entry name" value="GLYCOSYLTRANSFERASE EPSH-RELATED"/>
    <property type="match status" value="1"/>
</dbReference>
<dbReference type="GO" id="GO:0016757">
    <property type="term" value="F:glycosyltransferase activity"/>
    <property type="evidence" value="ECO:0007669"/>
    <property type="project" value="UniProtKB-KW"/>
</dbReference>
<keyword evidence="1 4" id="KW-0328">Glycosyltransferase</keyword>
<proteinExistence type="predicted"/>
<evidence type="ECO:0000313" key="4">
    <source>
        <dbReference type="EMBL" id="MBW4768383.1"/>
    </source>
</evidence>
<name>A0ABS6Y9X8_9BACT</name>
<accession>A0ABS6Y9X8</accession>
<evidence type="ECO:0000256" key="2">
    <source>
        <dbReference type="ARBA" id="ARBA00022679"/>
    </source>
</evidence>
<dbReference type="Pfam" id="PF00535">
    <property type="entry name" value="Glycos_transf_2"/>
    <property type="match status" value="1"/>
</dbReference>
<evidence type="ECO:0000313" key="5">
    <source>
        <dbReference type="Proteomes" id="UP000788426"/>
    </source>
</evidence>
<organism evidence="4 5">
    <name type="scientific">Hoylesella nanceiensis</name>
    <dbReference type="NCBI Taxonomy" id="425941"/>
    <lineage>
        <taxon>Bacteria</taxon>
        <taxon>Pseudomonadati</taxon>
        <taxon>Bacteroidota</taxon>
        <taxon>Bacteroidia</taxon>
        <taxon>Bacteroidales</taxon>
        <taxon>Prevotellaceae</taxon>
        <taxon>Hoylesella</taxon>
    </lineage>
</organism>
<dbReference type="CDD" id="cd00761">
    <property type="entry name" value="Glyco_tranf_GTA_type"/>
    <property type="match status" value="1"/>
</dbReference>
<sequence length="296" mass="34585">MKLSIIIPVYNTEQTLEKCVDSVLQSSLNNFEIILVNDGSTDNSANICESYKNSYPEQVQVIHQKNQGLSAARNAGLGIAKGQYITFVDSDDYISKDLYCHLLEQLNTHKNIDLLEYSLIKETQNKTEILFKFCDSIYHNHREYWFKTHAYTHAFACNKIYKREIFKDLRYPKGKKFEDVWLLPNLIQQCQTIATTACGYYHYYYNPHGITATADGKALQDLLNAHIKAFEQYQNADYYLSILNVQIDVYNRLKAPILLPYKQYWTSFKLVLVSCLGVKTTCKIMNLLYKWRQRNR</sequence>